<name>A0A6C0IA64_9ZZZZ</name>
<evidence type="ECO:0000313" key="1">
    <source>
        <dbReference type="EMBL" id="QHT89692.1"/>
    </source>
</evidence>
<dbReference type="EMBL" id="MN740148">
    <property type="protein sequence ID" value="QHT89692.1"/>
    <property type="molecule type" value="Genomic_DNA"/>
</dbReference>
<organism evidence="1">
    <name type="scientific">viral metagenome</name>
    <dbReference type="NCBI Taxonomy" id="1070528"/>
    <lineage>
        <taxon>unclassified sequences</taxon>
        <taxon>metagenomes</taxon>
        <taxon>organismal metagenomes</taxon>
    </lineage>
</organism>
<reference evidence="1" key="1">
    <citation type="journal article" date="2020" name="Nature">
        <title>Giant virus diversity and host interactions through global metagenomics.</title>
        <authorList>
            <person name="Schulz F."/>
            <person name="Roux S."/>
            <person name="Paez-Espino D."/>
            <person name="Jungbluth S."/>
            <person name="Walsh D.A."/>
            <person name="Denef V.J."/>
            <person name="McMahon K.D."/>
            <person name="Konstantinidis K.T."/>
            <person name="Eloe-Fadrosh E.A."/>
            <person name="Kyrpides N.C."/>
            <person name="Woyke T."/>
        </authorList>
    </citation>
    <scope>NUCLEOTIDE SEQUENCE</scope>
    <source>
        <strain evidence="1">GVMAG-M-3300023184-60</strain>
    </source>
</reference>
<protein>
    <submittedName>
        <fullName evidence="1">Uncharacterized protein</fullName>
    </submittedName>
</protein>
<proteinExistence type="predicted"/>
<sequence>MASNTLSNLLSNKPHLLDPKCCCFPEDIVIKINNIICDEYIKVIYSALENNFIKNSIAIFMDDKKLSKFLYYFGYQQYNYIYIFEGVYGETINNLYWENFETDILLENFNGITADIKEPLVLNLDRDEIFSRENNYSNNTEIYNYKFDVNIYSSKLTLNETMWIIKHFARYDETMLEDNHNIDIDIHNNAYNNIYDYDEEEYATIWNLYNRGFIQLNILKIISMYCHNNDIDSNAQKYYECIGGVGNCKIKVDNTKLFQKTCYNIIKYFNKKIKKAADEKYVLSYLYAIYTADEGYTHFNEEHAEHENKAYDLLSEYGLLSDKTYDIYVLLDFLYERYLQ</sequence>
<accession>A0A6C0IA64</accession>
<dbReference type="AlphaFoldDB" id="A0A6C0IA64"/>